<protein>
    <submittedName>
        <fullName evidence="1">Str. FM013</fullName>
    </submittedName>
</protein>
<dbReference type="AlphaFoldDB" id="A0A0G4PRX6"/>
<accession>A0A0G4PRX6</accession>
<evidence type="ECO:0000313" key="2">
    <source>
        <dbReference type="Proteomes" id="UP000053732"/>
    </source>
</evidence>
<reference evidence="1 2" key="1">
    <citation type="journal article" date="2014" name="Nat. Commun.">
        <title>Multiple recent horizontal transfers of a large genomic region in cheese making fungi.</title>
        <authorList>
            <person name="Cheeseman K."/>
            <person name="Ropars J."/>
            <person name="Renault P."/>
            <person name="Dupont J."/>
            <person name="Gouzy J."/>
            <person name="Branca A."/>
            <person name="Abraham A.L."/>
            <person name="Ceppi M."/>
            <person name="Conseiller E."/>
            <person name="Debuchy R."/>
            <person name="Malagnac F."/>
            <person name="Goarin A."/>
            <person name="Silar P."/>
            <person name="Lacoste S."/>
            <person name="Sallet E."/>
            <person name="Bensimon A."/>
            <person name="Giraud T."/>
            <person name="Brygoo Y."/>
        </authorList>
    </citation>
    <scope>NUCLEOTIDE SEQUENCE [LARGE SCALE GENOMIC DNA]</scope>
    <source>
        <strain evidence="2">FM 013</strain>
    </source>
</reference>
<organism evidence="1 2">
    <name type="scientific">Penicillium camemberti (strain FM 013)</name>
    <dbReference type="NCBI Taxonomy" id="1429867"/>
    <lineage>
        <taxon>Eukaryota</taxon>
        <taxon>Fungi</taxon>
        <taxon>Dikarya</taxon>
        <taxon>Ascomycota</taxon>
        <taxon>Pezizomycotina</taxon>
        <taxon>Eurotiomycetes</taxon>
        <taxon>Eurotiomycetidae</taxon>
        <taxon>Eurotiales</taxon>
        <taxon>Aspergillaceae</taxon>
        <taxon>Penicillium</taxon>
    </lineage>
</organism>
<name>A0A0G4PRX6_PENC3</name>
<dbReference type="Proteomes" id="UP000053732">
    <property type="component" value="Unassembled WGS sequence"/>
</dbReference>
<dbReference type="EMBL" id="HG793163">
    <property type="protein sequence ID" value="CRL28826.1"/>
    <property type="molecule type" value="Genomic_DNA"/>
</dbReference>
<evidence type="ECO:0000313" key="1">
    <source>
        <dbReference type="EMBL" id="CRL28826.1"/>
    </source>
</evidence>
<proteinExistence type="predicted"/>
<keyword evidence="2" id="KW-1185">Reference proteome</keyword>
<gene>
    <name evidence="1" type="ORF">PCAMFM013_S030g000113</name>
</gene>
<sequence>MNPMNDQERTTLHSLFGRTVIRVDNNLVVKLGNLRSHEAQTCKQKTNNSNKFTRAVRMDKQGSC</sequence>